<sequence>MLPKLIASNDESSVVNVTTDAFTKFFANCDLVQDGLDLYLTALKEPLDELCKLKGVGPATATLVLSLMYKVPKYAKYAPPFFSDEMYAYFLGTDEKMKYSLKEYRALITEVFPIYATFPMGIIEKGSWTLEVVRTMKIKGKLAMKLKGAFPVEVSDGMYWQSVKGKKRLVKGEEENRATKKRRL</sequence>
<dbReference type="PANTHER" id="PTHR21521">
    <property type="entry name" value="AMUN, ISOFORM A"/>
    <property type="match status" value="1"/>
</dbReference>
<dbReference type="InterPro" id="IPR011257">
    <property type="entry name" value="DNA_glycosylase"/>
</dbReference>
<dbReference type="Proteomes" id="UP000094336">
    <property type="component" value="Unassembled WGS sequence"/>
</dbReference>
<reference evidence="2" key="1">
    <citation type="submission" date="2016-05" db="EMBL/GenBank/DDBJ databases">
        <title>Comparative genomics of biotechnologically important yeasts.</title>
        <authorList>
            <consortium name="DOE Joint Genome Institute"/>
            <person name="Riley R."/>
            <person name="Haridas S."/>
            <person name="Wolfe K.H."/>
            <person name="Lopes M.R."/>
            <person name="Hittinger C.T."/>
            <person name="Goker M."/>
            <person name="Salamov A."/>
            <person name="Wisecaver J."/>
            <person name="Long T.M."/>
            <person name="Aerts A.L."/>
            <person name="Barry K."/>
            <person name="Choi C."/>
            <person name="Clum A."/>
            <person name="Coughlan A.Y."/>
            <person name="Deshpande S."/>
            <person name="Douglass A.P."/>
            <person name="Hanson S.J."/>
            <person name="Klenk H.-P."/>
            <person name="Labutti K."/>
            <person name="Lapidus A."/>
            <person name="Lindquist E."/>
            <person name="Lipzen A."/>
            <person name="Meier-Kolthoff J.P."/>
            <person name="Ohm R.A."/>
            <person name="Otillar R.P."/>
            <person name="Pangilinan J."/>
            <person name="Peng Y."/>
            <person name="Rokas A."/>
            <person name="Rosa C.A."/>
            <person name="Scheuner C."/>
            <person name="Sibirny A.A."/>
            <person name="Slot J.C."/>
            <person name="Stielow J.B."/>
            <person name="Sun H."/>
            <person name="Kurtzman C.P."/>
            <person name="Blackwell M."/>
            <person name="Grigoriev I.V."/>
            <person name="Jeffries T.W."/>
        </authorList>
    </citation>
    <scope>NUCLEOTIDE SEQUENCE [LARGE SCALE GENOMIC DNA]</scope>
    <source>
        <strain evidence="2">NRRL Y-12698</strain>
    </source>
</reference>
<dbReference type="EMBL" id="KV454429">
    <property type="protein sequence ID" value="ODQ80551.1"/>
    <property type="molecule type" value="Genomic_DNA"/>
</dbReference>
<evidence type="ECO:0000313" key="1">
    <source>
        <dbReference type="EMBL" id="ODQ80551.1"/>
    </source>
</evidence>
<dbReference type="STRING" id="984486.A0A1E3QS91"/>
<protein>
    <recommendedName>
        <fullName evidence="3">HhH-GPD domain-containing protein</fullName>
    </recommendedName>
</protein>
<dbReference type="OrthoDB" id="8249012at2759"/>
<accession>A0A1E3QS91</accession>
<proteinExistence type="predicted"/>
<evidence type="ECO:0000313" key="2">
    <source>
        <dbReference type="Proteomes" id="UP000094336"/>
    </source>
</evidence>
<dbReference type="AlphaFoldDB" id="A0A1E3QS91"/>
<dbReference type="PANTHER" id="PTHR21521:SF0">
    <property type="entry name" value="AMUN, ISOFORM A"/>
    <property type="match status" value="1"/>
</dbReference>
<dbReference type="SUPFAM" id="SSF48150">
    <property type="entry name" value="DNA-glycosylase"/>
    <property type="match status" value="1"/>
</dbReference>
<gene>
    <name evidence="1" type="ORF">BABINDRAFT_160818</name>
</gene>
<dbReference type="GO" id="GO:0003824">
    <property type="term" value="F:catalytic activity"/>
    <property type="evidence" value="ECO:0007669"/>
    <property type="project" value="InterPro"/>
</dbReference>
<organism evidence="1 2">
    <name type="scientific">Babjeviella inositovora NRRL Y-12698</name>
    <dbReference type="NCBI Taxonomy" id="984486"/>
    <lineage>
        <taxon>Eukaryota</taxon>
        <taxon>Fungi</taxon>
        <taxon>Dikarya</taxon>
        <taxon>Ascomycota</taxon>
        <taxon>Saccharomycotina</taxon>
        <taxon>Pichiomycetes</taxon>
        <taxon>Serinales incertae sedis</taxon>
        <taxon>Babjeviella</taxon>
    </lineage>
</organism>
<keyword evidence="2" id="KW-1185">Reference proteome</keyword>
<name>A0A1E3QS91_9ASCO</name>
<dbReference type="GO" id="GO:0006281">
    <property type="term" value="P:DNA repair"/>
    <property type="evidence" value="ECO:0007669"/>
    <property type="project" value="InterPro"/>
</dbReference>
<dbReference type="GeneID" id="30146326"/>
<evidence type="ECO:0008006" key="3">
    <source>
        <dbReference type="Google" id="ProtNLM"/>
    </source>
</evidence>
<dbReference type="RefSeq" id="XP_018985879.1">
    <property type="nucleotide sequence ID" value="XM_019128473.1"/>
</dbReference>